<feature type="domain" description="Chromo" evidence="3">
    <location>
        <begin position="171"/>
        <end position="229"/>
    </location>
</feature>
<dbReference type="AlphaFoldDB" id="A0A162JH16"/>
<feature type="region of interest" description="Disordered" evidence="2">
    <location>
        <begin position="1"/>
        <end position="104"/>
    </location>
</feature>
<evidence type="ECO:0000259" key="3">
    <source>
        <dbReference type="PROSITE" id="PS50013"/>
    </source>
</evidence>
<evidence type="ECO:0000313" key="4">
    <source>
        <dbReference type="EMBL" id="OAA44208.1"/>
    </source>
</evidence>
<reference evidence="4 5" key="1">
    <citation type="journal article" date="2016" name="Genome Biol. Evol.">
        <title>Divergent and convergent evolution of fungal pathogenicity.</title>
        <authorList>
            <person name="Shang Y."/>
            <person name="Xiao G."/>
            <person name="Zheng P."/>
            <person name="Cen K."/>
            <person name="Zhan S."/>
            <person name="Wang C."/>
        </authorList>
    </citation>
    <scope>NUCLEOTIDE SEQUENCE [LARGE SCALE GENOMIC DNA]</scope>
    <source>
        <strain evidence="4 5">RCEF 4871</strain>
    </source>
</reference>
<feature type="compositionally biased region" description="Basic and acidic residues" evidence="2">
    <location>
        <begin position="40"/>
        <end position="51"/>
    </location>
</feature>
<dbReference type="Pfam" id="PF00385">
    <property type="entry name" value="Chromo"/>
    <property type="match status" value="1"/>
</dbReference>
<name>A0A162JH16_METRR</name>
<organism evidence="4 5">
    <name type="scientific">Metarhizium rileyi (strain RCEF 4871)</name>
    <name type="common">Nomuraea rileyi</name>
    <dbReference type="NCBI Taxonomy" id="1649241"/>
    <lineage>
        <taxon>Eukaryota</taxon>
        <taxon>Fungi</taxon>
        <taxon>Dikarya</taxon>
        <taxon>Ascomycota</taxon>
        <taxon>Pezizomycotina</taxon>
        <taxon>Sordariomycetes</taxon>
        <taxon>Hypocreomycetidae</taxon>
        <taxon>Hypocreales</taxon>
        <taxon>Clavicipitaceae</taxon>
        <taxon>Metarhizium</taxon>
    </lineage>
</organism>
<comment type="subunit">
    <text evidence="1">Component of the NuA4 histone acetyltransferase complex.</text>
</comment>
<dbReference type="InterPro" id="IPR000953">
    <property type="entry name" value="Chromo/chromo_shadow_dom"/>
</dbReference>
<gene>
    <name evidence="4" type="ORF">NOR_03936</name>
</gene>
<evidence type="ECO:0000313" key="5">
    <source>
        <dbReference type="Proteomes" id="UP000243498"/>
    </source>
</evidence>
<dbReference type="EMBL" id="AZHC01000010">
    <property type="protein sequence ID" value="OAA44208.1"/>
    <property type="molecule type" value="Genomic_DNA"/>
</dbReference>
<keyword evidence="5" id="KW-1185">Reference proteome</keyword>
<dbReference type="OMA" id="WNGDSIE"/>
<sequence length="234" mass="27017">MNAILATLFSPRKASEHREAASPPTGRKSALSNRKSRTRSLPEQKKMDRSVRFQHILNDTDVSPIPVKSPASPTTKRPPEKTTGSKASPARKSPRRGNRLDRDAEDVEYTFNRFTDYRWNGDSIEIQVEWEAGDRTWEDEDQLHQDAPDALLAYWENQGGRPLNPSNPDLFIIHAIQNHSKDRKRLLVEWVGYGLKEATWVPRKVVEETAPEVVAQYWKTVKPTRRKQRQRRKA</sequence>
<dbReference type="InterPro" id="IPR023780">
    <property type="entry name" value="Chromo_domain"/>
</dbReference>
<dbReference type="PROSITE" id="PS50013">
    <property type="entry name" value="CHROMO_2"/>
    <property type="match status" value="1"/>
</dbReference>
<dbReference type="InterPro" id="IPR016197">
    <property type="entry name" value="Chromo-like_dom_sf"/>
</dbReference>
<dbReference type="CDD" id="cd00024">
    <property type="entry name" value="CD_CSD"/>
    <property type="match status" value="1"/>
</dbReference>
<dbReference type="SUPFAM" id="SSF54160">
    <property type="entry name" value="Chromo domain-like"/>
    <property type="match status" value="2"/>
</dbReference>
<evidence type="ECO:0000256" key="1">
    <source>
        <dbReference type="ARBA" id="ARBA00011353"/>
    </source>
</evidence>
<proteinExistence type="predicted"/>
<evidence type="ECO:0000256" key="2">
    <source>
        <dbReference type="SAM" id="MobiDB-lite"/>
    </source>
</evidence>
<comment type="caution">
    <text evidence="4">The sequence shown here is derived from an EMBL/GenBank/DDBJ whole genome shotgun (WGS) entry which is preliminary data.</text>
</comment>
<dbReference type="SMART" id="SM00298">
    <property type="entry name" value="CHROMO"/>
    <property type="match status" value="2"/>
</dbReference>
<dbReference type="GO" id="GO:0006338">
    <property type="term" value="P:chromatin remodeling"/>
    <property type="evidence" value="ECO:0007669"/>
    <property type="project" value="UniProtKB-ARBA"/>
</dbReference>
<dbReference type="OrthoDB" id="433924at2759"/>
<dbReference type="STRING" id="1081105.A0A162JH16"/>
<dbReference type="Gene3D" id="2.40.50.40">
    <property type="match status" value="2"/>
</dbReference>
<protein>
    <submittedName>
        <fullName evidence="4">Chromo domain-like protein</fullName>
    </submittedName>
</protein>
<accession>A0A162JH16</accession>
<dbReference type="Proteomes" id="UP000243498">
    <property type="component" value="Unassembled WGS sequence"/>
</dbReference>